<evidence type="ECO:0000313" key="2">
    <source>
        <dbReference type="EMBL" id="CAB4556014.1"/>
    </source>
</evidence>
<reference evidence="2" key="1">
    <citation type="submission" date="2020-05" db="EMBL/GenBank/DDBJ databases">
        <authorList>
            <person name="Chiriac C."/>
            <person name="Salcher M."/>
            <person name="Ghai R."/>
            <person name="Kavagutti S V."/>
        </authorList>
    </citation>
    <scope>NUCLEOTIDE SEQUENCE</scope>
</reference>
<dbReference type="EMBL" id="CAEZSV010000134">
    <property type="protein sequence ID" value="CAB4556014.1"/>
    <property type="molecule type" value="Genomic_DNA"/>
</dbReference>
<gene>
    <name evidence="2" type="ORF">UFOPK1506_00759</name>
</gene>
<protein>
    <submittedName>
        <fullName evidence="2">Unannotated protein</fullName>
    </submittedName>
</protein>
<feature type="compositionally biased region" description="Low complexity" evidence="1">
    <location>
        <begin position="26"/>
        <end position="40"/>
    </location>
</feature>
<evidence type="ECO:0000256" key="1">
    <source>
        <dbReference type="SAM" id="MobiDB-lite"/>
    </source>
</evidence>
<feature type="region of interest" description="Disordered" evidence="1">
    <location>
        <begin position="16"/>
        <end position="40"/>
    </location>
</feature>
<dbReference type="AlphaFoldDB" id="A0A6J6CY38"/>
<proteinExistence type="predicted"/>
<sequence length="146" mass="14958">MIACLTPCNDAARSAGRIPGTDLILPSRVSSPSTTASPSLSNVISSAAASRESAIAQSNAEPRLGRAAGESARVIRLLGHCADELMIAERTRSRASESAASGRPRSVKPGTPFPISASTSIKCPDSPTKEIARVVASIKQSALCDG</sequence>
<name>A0A6J6CY38_9ZZZZ</name>
<organism evidence="2">
    <name type="scientific">freshwater metagenome</name>
    <dbReference type="NCBI Taxonomy" id="449393"/>
    <lineage>
        <taxon>unclassified sequences</taxon>
        <taxon>metagenomes</taxon>
        <taxon>ecological metagenomes</taxon>
    </lineage>
</organism>
<accession>A0A6J6CY38</accession>
<feature type="region of interest" description="Disordered" evidence="1">
    <location>
        <begin position="90"/>
        <end position="124"/>
    </location>
</feature>